<keyword evidence="3" id="KW-1185">Reference proteome</keyword>
<comment type="caution">
    <text evidence="2">The sequence shown here is derived from an EMBL/GenBank/DDBJ whole genome shotgun (WGS) entry which is preliminary data.</text>
</comment>
<evidence type="ECO:0000256" key="1">
    <source>
        <dbReference type="SAM" id="MobiDB-lite"/>
    </source>
</evidence>
<sequence>MLEVAEDLGISTVKVTNGYYKYYPNGPLPVQARTPDGKAEEYRTELVYTDEDEEDEEDDGVNGGTEADEDYKMGDAGAGRLEDLGTRVGGNDAEADDERGSSSLIRQAQQNEN</sequence>
<accession>A0ABR0KF34</accession>
<feature type="compositionally biased region" description="Acidic residues" evidence="1">
    <location>
        <begin position="48"/>
        <end position="60"/>
    </location>
</feature>
<gene>
    <name evidence="2" type="ORF">LTR24_003315</name>
</gene>
<evidence type="ECO:0000313" key="3">
    <source>
        <dbReference type="Proteomes" id="UP001345013"/>
    </source>
</evidence>
<organism evidence="2 3">
    <name type="scientific">Lithohypha guttulata</name>
    <dbReference type="NCBI Taxonomy" id="1690604"/>
    <lineage>
        <taxon>Eukaryota</taxon>
        <taxon>Fungi</taxon>
        <taxon>Dikarya</taxon>
        <taxon>Ascomycota</taxon>
        <taxon>Pezizomycotina</taxon>
        <taxon>Eurotiomycetes</taxon>
        <taxon>Chaetothyriomycetidae</taxon>
        <taxon>Chaetothyriales</taxon>
        <taxon>Trichomeriaceae</taxon>
        <taxon>Lithohypha</taxon>
    </lineage>
</organism>
<protein>
    <submittedName>
        <fullName evidence="2">Uncharacterized protein</fullName>
    </submittedName>
</protein>
<dbReference type="EMBL" id="JAVRRG010000031">
    <property type="protein sequence ID" value="KAK5094868.1"/>
    <property type="molecule type" value="Genomic_DNA"/>
</dbReference>
<feature type="compositionally biased region" description="Polar residues" evidence="1">
    <location>
        <begin position="101"/>
        <end position="113"/>
    </location>
</feature>
<evidence type="ECO:0000313" key="2">
    <source>
        <dbReference type="EMBL" id="KAK5094868.1"/>
    </source>
</evidence>
<dbReference type="Proteomes" id="UP001345013">
    <property type="component" value="Unassembled WGS sequence"/>
</dbReference>
<reference evidence="2 3" key="1">
    <citation type="submission" date="2023-08" db="EMBL/GenBank/DDBJ databases">
        <title>Black Yeasts Isolated from many extreme environments.</title>
        <authorList>
            <person name="Coleine C."/>
            <person name="Stajich J.E."/>
            <person name="Selbmann L."/>
        </authorList>
    </citation>
    <scope>NUCLEOTIDE SEQUENCE [LARGE SCALE GENOMIC DNA]</scope>
    <source>
        <strain evidence="2 3">CCFEE 5885</strain>
    </source>
</reference>
<proteinExistence type="predicted"/>
<name>A0ABR0KF34_9EURO</name>
<feature type="region of interest" description="Disordered" evidence="1">
    <location>
        <begin position="45"/>
        <end position="113"/>
    </location>
</feature>